<dbReference type="InterPro" id="IPR018247">
    <property type="entry name" value="EF_Hand_1_Ca_BS"/>
</dbReference>
<evidence type="ECO:0000313" key="1">
    <source>
        <dbReference type="EMBL" id="EIJ34262.1"/>
    </source>
</evidence>
<name>A0A656HDJ8_THINJ</name>
<organism evidence="1 2">
    <name type="scientific">Thiothrix nivea (strain ATCC 35100 / DSM 5205 / JP2)</name>
    <dbReference type="NCBI Taxonomy" id="870187"/>
    <lineage>
        <taxon>Bacteria</taxon>
        <taxon>Pseudomonadati</taxon>
        <taxon>Pseudomonadota</taxon>
        <taxon>Gammaproteobacteria</taxon>
        <taxon>Thiotrichales</taxon>
        <taxon>Thiotrichaceae</taxon>
        <taxon>Thiothrix</taxon>
    </lineage>
</organism>
<reference evidence="2" key="1">
    <citation type="journal article" date="2011" name="Stand. Genomic Sci.">
        <title>Genome sequence of the filamentous, gliding Thiothrix nivea neotype strain (JP2(T)).</title>
        <authorList>
            <person name="Lapidus A."/>
            <person name="Nolan M."/>
            <person name="Lucas S."/>
            <person name="Glavina Del Rio T."/>
            <person name="Tice H."/>
            <person name="Cheng J.F."/>
            <person name="Tapia R."/>
            <person name="Han C."/>
            <person name="Goodwin L."/>
            <person name="Pitluck S."/>
            <person name="Liolios K."/>
            <person name="Pagani I."/>
            <person name="Ivanova N."/>
            <person name="Huntemann M."/>
            <person name="Mavromatis K."/>
            <person name="Mikhailova N."/>
            <person name="Pati A."/>
            <person name="Chen A."/>
            <person name="Palaniappan K."/>
            <person name="Land M."/>
            <person name="Brambilla E.M."/>
            <person name="Rohde M."/>
            <person name="Abt B."/>
            <person name="Verbarg S."/>
            <person name="Goker M."/>
            <person name="Bristow J."/>
            <person name="Eisen J.A."/>
            <person name="Markowitz V."/>
            <person name="Hugenholtz P."/>
            <person name="Kyrpides N.C."/>
            <person name="Klenk H.P."/>
            <person name="Woyke T."/>
        </authorList>
    </citation>
    <scope>NUCLEOTIDE SEQUENCE [LARGE SCALE GENOMIC DNA]</scope>
    <source>
        <strain evidence="2">ATCC 35100 / DSM 5205 / JP2</strain>
    </source>
</reference>
<protein>
    <recommendedName>
        <fullName evidence="3">DUF4214 domain-containing protein</fullName>
    </recommendedName>
</protein>
<sequence length="346" mass="37231">MATDQMNRAIVDLYVAWFNRAPDVHGYQYWVDEYNNKGVSLIEISNAFFNAAVSFPEMSGYSAEMTDSAFIRQLYDGLMGRGPGSGAEPDDMEVNYWTFRLKSEFRGDKGALVIQMIDEIRSFDASSSPAIQAIQDRFNNKMSTALQLVEKYQFGADLSPTENITLGKQILAVVTSDPASVDQAITTFLKTPHTVIGTEGNDVLNASARPDIFVFADNATHNGLDTVIGFAIGDATNAGDKFDFSAFLDEGAGLSLKLANILGNSLTLMDPFIAQAANIDALLSLSLNIDKAGKAVLLTADGGGNTNIFYLNDGNSSGILDKDEITLVGVAQGVDISSLDATHFIL</sequence>
<dbReference type="AlphaFoldDB" id="A0A656HDJ8"/>
<dbReference type="Proteomes" id="UP000005317">
    <property type="component" value="Unassembled WGS sequence"/>
</dbReference>
<keyword evidence="2" id="KW-1185">Reference proteome</keyword>
<gene>
    <name evidence="1" type="ORF">Thini_1679</name>
</gene>
<dbReference type="SUPFAM" id="SSF51120">
    <property type="entry name" value="beta-Roll"/>
    <property type="match status" value="1"/>
</dbReference>
<proteinExistence type="predicted"/>
<accession>A0A656HDJ8</accession>
<dbReference type="PROSITE" id="PS00018">
    <property type="entry name" value="EF_HAND_1"/>
    <property type="match status" value="1"/>
</dbReference>
<dbReference type="InterPro" id="IPR011049">
    <property type="entry name" value="Serralysin-like_metalloprot_C"/>
</dbReference>
<dbReference type="RefSeq" id="WP_002708195.1">
    <property type="nucleotide sequence ID" value="NZ_JH651384.1"/>
</dbReference>
<dbReference type="EMBL" id="JH651384">
    <property type="protein sequence ID" value="EIJ34262.1"/>
    <property type="molecule type" value="Genomic_DNA"/>
</dbReference>
<evidence type="ECO:0008006" key="3">
    <source>
        <dbReference type="Google" id="ProtNLM"/>
    </source>
</evidence>
<dbReference type="OrthoDB" id="8612880at2"/>
<evidence type="ECO:0000313" key="2">
    <source>
        <dbReference type="Proteomes" id="UP000005317"/>
    </source>
</evidence>